<dbReference type="EMBL" id="BNBI01000017">
    <property type="protein sequence ID" value="GHF27802.1"/>
    <property type="molecule type" value="Genomic_DNA"/>
</dbReference>
<dbReference type="RefSeq" id="WP_190207754.1">
    <property type="nucleotide sequence ID" value="NZ_BNBI01000017.1"/>
</dbReference>
<evidence type="ECO:0000256" key="1">
    <source>
        <dbReference type="SAM" id="MobiDB-lite"/>
    </source>
</evidence>
<feature type="region of interest" description="Disordered" evidence="1">
    <location>
        <begin position="89"/>
        <end position="156"/>
    </location>
</feature>
<feature type="compositionally biased region" description="Basic and acidic residues" evidence="1">
    <location>
        <begin position="94"/>
        <end position="105"/>
    </location>
</feature>
<protein>
    <submittedName>
        <fullName evidence="2">Uncharacterized protein</fullName>
    </submittedName>
</protein>
<evidence type="ECO:0000313" key="2">
    <source>
        <dbReference type="EMBL" id="GHF27802.1"/>
    </source>
</evidence>
<keyword evidence="3" id="KW-1185">Reference proteome</keyword>
<sequence>MAQAQLAVAWRDGGTLLLPFGGHPISYPPRAGEGWSGSAASWQRDWKISHPRPADGAAWWGLLPLPLRALAAPALLGAAVTAMADLEAAQSGREAYRRGKARERCTQQQTQPAPARPQQLVLPLPAEPAPSPTSHPRRAPGSPARPQDPGSCRPGA</sequence>
<reference evidence="2" key="2">
    <citation type="submission" date="2020-09" db="EMBL/GenBank/DDBJ databases">
        <authorList>
            <person name="Sun Q."/>
            <person name="Ohkuma M."/>
        </authorList>
    </citation>
    <scope>NUCLEOTIDE SEQUENCE</scope>
    <source>
        <strain evidence="2">JCM 4477</strain>
    </source>
</reference>
<organism evidence="2 3">
    <name type="scientific">Streptomyces fumanus</name>
    <dbReference type="NCBI Taxonomy" id="67302"/>
    <lineage>
        <taxon>Bacteria</taxon>
        <taxon>Bacillati</taxon>
        <taxon>Actinomycetota</taxon>
        <taxon>Actinomycetes</taxon>
        <taxon>Kitasatosporales</taxon>
        <taxon>Streptomycetaceae</taxon>
        <taxon>Streptomyces</taxon>
    </lineage>
</organism>
<name>A0A919EA71_9ACTN</name>
<evidence type="ECO:0000313" key="3">
    <source>
        <dbReference type="Proteomes" id="UP000630718"/>
    </source>
</evidence>
<comment type="caution">
    <text evidence="2">The sequence shown here is derived from an EMBL/GenBank/DDBJ whole genome shotgun (WGS) entry which is preliminary data.</text>
</comment>
<proteinExistence type="predicted"/>
<dbReference type="Proteomes" id="UP000630718">
    <property type="component" value="Unassembled WGS sequence"/>
</dbReference>
<reference evidence="2" key="1">
    <citation type="journal article" date="2014" name="Int. J. Syst. Evol. Microbiol.">
        <title>Complete genome sequence of Corynebacterium casei LMG S-19264T (=DSM 44701T), isolated from a smear-ripened cheese.</title>
        <authorList>
            <consortium name="US DOE Joint Genome Institute (JGI-PGF)"/>
            <person name="Walter F."/>
            <person name="Albersmeier A."/>
            <person name="Kalinowski J."/>
            <person name="Ruckert C."/>
        </authorList>
    </citation>
    <scope>NUCLEOTIDE SEQUENCE</scope>
    <source>
        <strain evidence="2">JCM 4477</strain>
    </source>
</reference>
<dbReference type="AlphaFoldDB" id="A0A919EA71"/>
<gene>
    <name evidence="2" type="ORF">GCM10018772_61790</name>
</gene>
<accession>A0A919EA71</accession>
<feature type="compositionally biased region" description="Low complexity" evidence="1">
    <location>
        <begin position="106"/>
        <end position="119"/>
    </location>
</feature>